<accession>A0A4D9DC20</accession>
<evidence type="ECO:0000313" key="2">
    <source>
        <dbReference type="EMBL" id="TFJ87947.1"/>
    </source>
</evidence>
<feature type="compositionally biased region" description="Gly residues" evidence="1">
    <location>
        <begin position="322"/>
        <end position="342"/>
    </location>
</feature>
<dbReference type="EMBL" id="SDOX01000005">
    <property type="protein sequence ID" value="TFJ87947.1"/>
    <property type="molecule type" value="Genomic_DNA"/>
</dbReference>
<protein>
    <submittedName>
        <fullName evidence="2">Uncharacterized protein</fullName>
    </submittedName>
</protein>
<dbReference type="AlphaFoldDB" id="A0A4D9DC20"/>
<proteinExistence type="predicted"/>
<organism evidence="2 3">
    <name type="scientific">Nannochloropsis salina CCMP1776</name>
    <dbReference type="NCBI Taxonomy" id="1027361"/>
    <lineage>
        <taxon>Eukaryota</taxon>
        <taxon>Sar</taxon>
        <taxon>Stramenopiles</taxon>
        <taxon>Ochrophyta</taxon>
        <taxon>Eustigmatophyceae</taxon>
        <taxon>Eustigmatales</taxon>
        <taxon>Monodopsidaceae</taxon>
        <taxon>Microchloropsis</taxon>
        <taxon>Microchloropsis salina</taxon>
    </lineage>
</organism>
<name>A0A4D9DC20_9STRA</name>
<comment type="caution">
    <text evidence="2">The sequence shown here is derived from an EMBL/GenBank/DDBJ whole genome shotgun (WGS) entry which is preliminary data.</text>
</comment>
<feature type="region of interest" description="Disordered" evidence="1">
    <location>
        <begin position="301"/>
        <end position="342"/>
    </location>
</feature>
<reference evidence="2 3" key="1">
    <citation type="submission" date="2019-01" db="EMBL/GenBank/DDBJ databases">
        <title>Nuclear Genome Assembly of the Microalgal Biofuel strain Nannochloropsis salina CCMP1776.</title>
        <authorList>
            <person name="Hovde B."/>
        </authorList>
    </citation>
    <scope>NUCLEOTIDE SEQUENCE [LARGE SCALE GENOMIC DNA]</scope>
    <source>
        <strain evidence="2 3">CCMP1776</strain>
    </source>
</reference>
<feature type="compositionally biased region" description="Basic and acidic residues" evidence="1">
    <location>
        <begin position="301"/>
        <end position="321"/>
    </location>
</feature>
<dbReference type="OrthoDB" id="69901at2759"/>
<gene>
    <name evidence="2" type="ORF">NSK_001293</name>
</gene>
<sequence>MPPSPPSPHSRIQGDAYEDAGLRSSHGVTKGAARALLRMGVITRREYAQLLAASALVKQPPSSYPSGLPLSASARVALSSPRAPRQDSPRRVCPISLEPVCADATGSHSFCFSTLPAEGEGGGHEGGSEKERACVVWYDVRALCSYLIATGNFVEPTSRRPIGAKDVEMLASKLLQLGEKEMEEKLCSTFASSSRATQWREQMDLLEGLDRCVGEVVTEMLRLVEGRSAATDGELRLCMLLPHFDHFFGQLIQADEAYAMQCIDQYIRVLSGPPTHPTPDAHGLLPACLSVLREKQKALKGQVEKGKRRACQDQRQRREDGGGGGSGGAGSRGGWLSGWFGL</sequence>
<evidence type="ECO:0000256" key="1">
    <source>
        <dbReference type="SAM" id="MobiDB-lite"/>
    </source>
</evidence>
<evidence type="ECO:0000313" key="3">
    <source>
        <dbReference type="Proteomes" id="UP000355283"/>
    </source>
</evidence>
<dbReference type="Proteomes" id="UP000355283">
    <property type="component" value="Unassembled WGS sequence"/>
</dbReference>
<keyword evidence="3" id="KW-1185">Reference proteome</keyword>